<evidence type="ECO:0000313" key="3">
    <source>
        <dbReference type="Proteomes" id="UP000315700"/>
    </source>
</evidence>
<keyword evidence="1" id="KW-0472">Membrane</keyword>
<evidence type="ECO:0000256" key="1">
    <source>
        <dbReference type="SAM" id="Phobius"/>
    </source>
</evidence>
<sequence>MNYSQLDPNLIVATAEQLCRRVRERFPVAGLNNCSNQLLEITKQAKVRAAAIGAPMRWLRVLLAIAVAVIVVLFVLTARQVRLRDADLEGGQLIQILEAGFNATVLVGALIVFLFTIELRVKRRRALKAIHELRSLSHIIDMHQLTKDPERMLQKGADTESSPKRTMTQFELSRYLDYCTEMLSLCGKVAALYVQNFEDADAVSAVNDLEDLTSGLTRKIWQKIMIIHAARETQPA</sequence>
<dbReference type="OrthoDB" id="250722at2"/>
<gene>
    <name evidence="2" type="ORF">Pan44_32420</name>
</gene>
<proteinExistence type="predicted"/>
<keyword evidence="3" id="KW-1185">Reference proteome</keyword>
<reference evidence="2 3" key="1">
    <citation type="submission" date="2019-02" db="EMBL/GenBank/DDBJ databases">
        <title>Deep-cultivation of Planctomycetes and their phenomic and genomic characterization uncovers novel biology.</title>
        <authorList>
            <person name="Wiegand S."/>
            <person name="Jogler M."/>
            <person name="Boedeker C."/>
            <person name="Pinto D."/>
            <person name="Vollmers J."/>
            <person name="Rivas-Marin E."/>
            <person name="Kohn T."/>
            <person name="Peeters S.H."/>
            <person name="Heuer A."/>
            <person name="Rast P."/>
            <person name="Oberbeckmann S."/>
            <person name="Bunk B."/>
            <person name="Jeske O."/>
            <person name="Meyerdierks A."/>
            <person name="Storesund J.E."/>
            <person name="Kallscheuer N."/>
            <person name="Luecker S."/>
            <person name="Lage O.M."/>
            <person name="Pohl T."/>
            <person name="Merkel B.J."/>
            <person name="Hornburger P."/>
            <person name="Mueller R.-W."/>
            <person name="Bruemmer F."/>
            <person name="Labrenz M."/>
            <person name="Spormann A.M."/>
            <person name="Op den Camp H."/>
            <person name="Overmann J."/>
            <person name="Amann R."/>
            <person name="Jetten M.S.M."/>
            <person name="Mascher T."/>
            <person name="Medema M.H."/>
            <person name="Devos D.P."/>
            <person name="Kaster A.-K."/>
            <person name="Ovreas L."/>
            <person name="Rohde M."/>
            <person name="Galperin M.Y."/>
            <person name="Jogler C."/>
        </authorList>
    </citation>
    <scope>NUCLEOTIDE SEQUENCE [LARGE SCALE GENOMIC DNA]</scope>
    <source>
        <strain evidence="2 3">Pan44</strain>
    </source>
</reference>
<dbReference type="KEGG" id="ccos:Pan44_32420"/>
<organism evidence="2 3">
    <name type="scientific">Caulifigura coniformis</name>
    <dbReference type="NCBI Taxonomy" id="2527983"/>
    <lineage>
        <taxon>Bacteria</taxon>
        <taxon>Pseudomonadati</taxon>
        <taxon>Planctomycetota</taxon>
        <taxon>Planctomycetia</taxon>
        <taxon>Planctomycetales</taxon>
        <taxon>Planctomycetaceae</taxon>
        <taxon>Caulifigura</taxon>
    </lineage>
</organism>
<dbReference type="InParanoid" id="A0A517SGH0"/>
<keyword evidence="1" id="KW-0812">Transmembrane</keyword>
<dbReference type="RefSeq" id="WP_145030976.1">
    <property type="nucleotide sequence ID" value="NZ_CP036271.1"/>
</dbReference>
<keyword evidence="1" id="KW-1133">Transmembrane helix</keyword>
<accession>A0A517SGH0</accession>
<protein>
    <submittedName>
        <fullName evidence="2">Uncharacterized protein</fullName>
    </submittedName>
</protein>
<feature type="transmembrane region" description="Helical" evidence="1">
    <location>
        <begin position="58"/>
        <end position="79"/>
    </location>
</feature>
<evidence type="ECO:0000313" key="2">
    <source>
        <dbReference type="EMBL" id="QDT55200.1"/>
    </source>
</evidence>
<dbReference type="EMBL" id="CP036271">
    <property type="protein sequence ID" value="QDT55200.1"/>
    <property type="molecule type" value="Genomic_DNA"/>
</dbReference>
<dbReference type="Proteomes" id="UP000315700">
    <property type="component" value="Chromosome"/>
</dbReference>
<dbReference type="AlphaFoldDB" id="A0A517SGH0"/>
<name>A0A517SGH0_9PLAN</name>
<feature type="transmembrane region" description="Helical" evidence="1">
    <location>
        <begin position="99"/>
        <end position="117"/>
    </location>
</feature>